<dbReference type="RefSeq" id="WP_180143827.1">
    <property type="nucleotide sequence ID" value="NZ_CAADHO010000008.1"/>
</dbReference>
<accession>A0A4U8YR13</accession>
<feature type="domain" description="Cyclic nucleotide-binding" evidence="1">
    <location>
        <begin position="21"/>
        <end position="125"/>
    </location>
</feature>
<evidence type="ECO:0000313" key="2">
    <source>
        <dbReference type="EMBL" id="VFQ46300.1"/>
    </source>
</evidence>
<dbReference type="CDD" id="cd00038">
    <property type="entry name" value="CAP_ED"/>
    <property type="match status" value="1"/>
</dbReference>
<dbReference type="Proteomes" id="UP000507962">
    <property type="component" value="Unassembled WGS sequence"/>
</dbReference>
<proteinExistence type="predicted"/>
<evidence type="ECO:0000313" key="3">
    <source>
        <dbReference type="Proteomes" id="UP000507962"/>
    </source>
</evidence>
<evidence type="ECO:0000259" key="1">
    <source>
        <dbReference type="PROSITE" id="PS50042"/>
    </source>
</evidence>
<dbReference type="InterPro" id="IPR014710">
    <property type="entry name" value="RmlC-like_jellyroll"/>
</dbReference>
<dbReference type="Pfam" id="PF00027">
    <property type="entry name" value="cNMP_binding"/>
    <property type="match status" value="1"/>
</dbReference>
<organism evidence="2 3">
    <name type="scientific">Desulfoluna butyratoxydans</name>
    <dbReference type="NCBI Taxonomy" id="231438"/>
    <lineage>
        <taxon>Bacteria</taxon>
        <taxon>Pseudomonadati</taxon>
        <taxon>Thermodesulfobacteriota</taxon>
        <taxon>Desulfobacteria</taxon>
        <taxon>Desulfobacterales</taxon>
        <taxon>Desulfolunaceae</taxon>
        <taxon>Desulfoluna</taxon>
    </lineage>
</organism>
<dbReference type="PROSITE" id="PS50042">
    <property type="entry name" value="CNMP_BINDING_3"/>
    <property type="match status" value="1"/>
</dbReference>
<keyword evidence="3" id="KW-1185">Reference proteome</keyword>
<protein>
    <submittedName>
        <fullName evidence="2">Cyclic nucleotide-binding-like</fullName>
    </submittedName>
</protein>
<dbReference type="EMBL" id="CAADHO010000008">
    <property type="protein sequence ID" value="VFQ46300.1"/>
    <property type="molecule type" value="Genomic_DNA"/>
</dbReference>
<dbReference type="InterPro" id="IPR018490">
    <property type="entry name" value="cNMP-bd_dom_sf"/>
</dbReference>
<dbReference type="Gene3D" id="2.60.120.10">
    <property type="entry name" value="Jelly Rolls"/>
    <property type="match status" value="1"/>
</dbReference>
<name>A0A4U8YR13_9BACT</name>
<gene>
    <name evidence="2" type="ORF">MSL71_39630</name>
</gene>
<dbReference type="SUPFAM" id="SSF51206">
    <property type="entry name" value="cAMP-binding domain-like"/>
    <property type="match status" value="1"/>
</dbReference>
<dbReference type="AlphaFoldDB" id="A0A4U8YR13"/>
<sequence>MTLPHFPMPSLIDTLTEALGDARHLPAHGVEELSRLFIQRRYPRSTILVLAGDLWDRVYYIRKGMIRLYYTDSQGREFNKGFFREGQLLWPVAPYARKKGSLFSISALEDLQVSVCGFDAFYRWLSMHRCWEHFALPYAESLAGEKFLREHDFLMKSATERFLDFRTDHPDLTERIPDYHLASYLGMTNVSLSRIKKKITS</sequence>
<dbReference type="InterPro" id="IPR000595">
    <property type="entry name" value="cNMP-bd_dom"/>
</dbReference>
<reference evidence="2 3" key="1">
    <citation type="submission" date="2019-03" db="EMBL/GenBank/DDBJ databases">
        <authorList>
            <person name="Nijsse B."/>
        </authorList>
    </citation>
    <scope>NUCLEOTIDE SEQUENCE [LARGE SCALE GENOMIC DNA]</scope>
    <source>
        <strain evidence="2">Desulfoluna butyratoxydans MSL71</strain>
    </source>
</reference>